<evidence type="ECO:0000313" key="4">
    <source>
        <dbReference type="EMBL" id="GMN69099.1"/>
    </source>
</evidence>
<dbReference type="EMBL" id="BTGU01000770">
    <property type="protein sequence ID" value="GMN69099.1"/>
    <property type="molecule type" value="Genomic_DNA"/>
</dbReference>
<sequence>MSYRLATRAGLNGLVYGLNWIGLVASSHSMAMYHGTCTHDSDGMVKEKFSSMMATSCLMLYRPALGQHPSVAIIPLVKEFYANFDDGSPNSVYVRGKRVDISGATINKVYRLDDVEDEYLEFSKRVHENQLSEIVKEICVPGTEWIKSTRGSISLSRCNLKPGPMIWNHFLKSKLMPSTHDHTVNKDRIILLFAIVVGRKLDVGGVISEQIGVCASRQSGSLWFPSLITSLCLAQGVEPKRDVIPEAMASSHSKDEAHDVPTTAPTIVRDKGKNAMTKPVGKKSILRSATN</sequence>
<evidence type="ECO:0000259" key="2">
    <source>
        <dbReference type="Pfam" id="PF20167"/>
    </source>
</evidence>
<dbReference type="Pfam" id="PF20167">
    <property type="entry name" value="Transposase_32"/>
    <property type="match status" value="1"/>
</dbReference>
<gene>
    <name evidence="3" type="ORF">TIFTF001_038147</name>
    <name evidence="4" type="ORF">TIFTF001_038149</name>
    <name evidence="5" type="ORF">TIFTF001_038153</name>
    <name evidence="6" type="ORF">TIFTF001_038155</name>
</gene>
<comment type="caution">
    <text evidence="3">The sequence shown here is derived from an EMBL/GenBank/DDBJ whole genome shotgun (WGS) entry which is preliminary data.</text>
</comment>
<evidence type="ECO:0000313" key="5">
    <source>
        <dbReference type="EMBL" id="GMN69102.1"/>
    </source>
</evidence>
<evidence type="ECO:0000313" key="6">
    <source>
        <dbReference type="EMBL" id="GMN69105.1"/>
    </source>
</evidence>
<feature type="domain" description="Putative plant transposon protein" evidence="2">
    <location>
        <begin position="66"/>
        <end position="237"/>
    </location>
</feature>
<reference evidence="3" key="1">
    <citation type="submission" date="2023-07" db="EMBL/GenBank/DDBJ databases">
        <title>draft genome sequence of fig (Ficus carica).</title>
        <authorList>
            <person name="Takahashi T."/>
            <person name="Nishimura K."/>
        </authorList>
    </citation>
    <scope>NUCLEOTIDE SEQUENCE</scope>
</reference>
<dbReference type="EMBL" id="BTGU01000771">
    <property type="protein sequence ID" value="GMN69102.1"/>
    <property type="molecule type" value="Genomic_DNA"/>
</dbReference>
<organism evidence="3 7">
    <name type="scientific">Ficus carica</name>
    <name type="common">Common fig</name>
    <dbReference type="NCBI Taxonomy" id="3494"/>
    <lineage>
        <taxon>Eukaryota</taxon>
        <taxon>Viridiplantae</taxon>
        <taxon>Streptophyta</taxon>
        <taxon>Embryophyta</taxon>
        <taxon>Tracheophyta</taxon>
        <taxon>Spermatophyta</taxon>
        <taxon>Magnoliopsida</taxon>
        <taxon>eudicotyledons</taxon>
        <taxon>Gunneridae</taxon>
        <taxon>Pentapetalae</taxon>
        <taxon>rosids</taxon>
        <taxon>fabids</taxon>
        <taxon>Rosales</taxon>
        <taxon>Moraceae</taxon>
        <taxon>Ficeae</taxon>
        <taxon>Ficus</taxon>
    </lineage>
</organism>
<name>A0AA88JEA0_FICCA</name>
<dbReference type="Proteomes" id="UP001187192">
    <property type="component" value="Unassembled WGS sequence"/>
</dbReference>
<dbReference type="InterPro" id="IPR046796">
    <property type="entry name" value="Transposase_32_dom"/>
</dbReference>
<evidence type="ECO:0000313" key="3">
    <source>
        <dbReference type="EMBL" id="GMN69096.1"/>
    </source>
</evidence>
<dbReference type="EMBL" id="BTGU01000772">
    <property type="protein sequence ID" value="GMN69105.1"/>
    <property type="molecule type" value="Genomic_DNA"/>
</dbReference>
<dbReference type="AlphaFoldDB" id="A0AA88JEA0"/>
<keyword evidence="7" id="KW-1185">Reference proteome</keyword>
<evidence type="ECO:0000256" key="1">
    <source>
        <dbReference type="SAM" id="MobiDB-lite"/>
    </source>
</evidence>
<feature type="region of interest" description="Disordered" evidence="1">
    <location>
        <begin position="249"/>
        <end position="291"/>
    </location>
</feature>
<evidence type="ECO:0000313" key="7">
    <source>
        <dbReference type="Proteomes" id="UP001187192"/>
    </source>
</evidence>
<dbReference type="EMBL" id="BTGU01000769">
    <property type="protein sequence ID" value="GMN69096.1"/>
    <property type="molecule type" value="Genomic_DNA"/>
</dbReference>
<protein>
    <recommendedName>
        <fullName evidence="2">Putative plant transposon protein domain-containing protein</fullName>
    </recommendedName>
</protein>
<accession>A0AA88JEA0</accession>
<proteinExistence type="predicted"/>